<feature type="compositionally biased region" description="Low complexity" evidence="1">
    <location>
        <begin position="199"/>
        <end position="218"/>
    </location>
</feature>
<proteinExistence type="predicted"/>
<organism evidence="2 3">
    <name type="scientific">Lentinus brumalis</name>
    <dbReference type="NCBI Taxonomy" id="2498619"/>
    <lineage>
        <taxon>Eukaryota</taxon>
        <taxon>Fungi</taxon>
        <taxon>Dikarya</taxon>
        <taxon>Basidiomycota</taxon>
        <taxon>Agaricomycotina</taxon>
        <taxon>Agaricomycetes</taxon>
        <taxon>Polyporales</taxon>
        <taxon>Polyporaceae</taxon>
        <taxon>Lentinus</taxon>
    </lineage>
</organism>
<evidence type="ECO:0000313" key="3">
    <source>
        <dbReference type="Proteomes" id="UP000256964"/>
    </source>
</evidence>
<gene>
    <name evidence="2" type="ORF">OH76DRAFT_1398084</name>
</gene>
<evidence type="ECO:0000313" key="2">
    <source>
        <dbReference type="EMBL" id="RDX54703.1"/>
    </source>
</evidence>
<dbReference type="Proteomes" id="UP000256964">
    <property type="component" value="Unassembled WGS sequence"/>
</dbReference>
<name>A0A371DQ87_9APHY</name>
<evidence type="ECO:0000256" key="1">
    <source>
        <dbReference type="SAM" id="MobiDB-lite"/>
    </source>
</evidence>
<dbReference type="AlphaFoldDB" id="A0A371DQ87"/>
<feature type="region of interest" description="Disordered" evidence="1">
    <location>
        <begin position="187"/>
        <end position="218"/>
    </location>
</feature>
<dbReference type="STRING" id="139420.A0A371DQ87"/>
<reference evidence="2 3" key="1">
    <citation type="journal article" date="2018" name="Biotechnol. Biofuels">
        <title>Integrative visual omics of the white-rot fungus Polyporus brumalis exposes the biotechnological potential of its oxidative enzymes for delignifying raw plant biomass.</title>
        <authorList>
            <person name="Miyauchi S."/>
            <person name="Rancon A."/>
            <person name="Drula E."/>
            <person name="Hage H."/>
            <person name="Chaduli D."/>
            <person name="Favel A."/>
            <person name="Grisel S."/>
            <person name="Henrissat B."/>
            <person name="Herpoel-Gimbert I."/>
            <person name="Ruiz-Duenas F.J."/>
            <person name="Chevret D."/>
            <person name="Hainaut M."/>
            <person name="Lin J."/>
            <person name="Wang M."/>
            <person name="Pangilinan J."/>
            <person name="Lipzen A."/>
            <person name="Lesage-Meessen L."/>
            <person name="Navarro D."/>
            <person name="Riley R."/>
            <person name="Grigoriev I.V."/>
            <person name="Zhou S."/>
            <person name="Raouche S."/>
            <person name="Rosso M.N."/>
        </authorList>
    </citation>
    <scope>NUCLEOTIDE SEQUENCE [LARGE SCALE GENOMIC DNA]</scope>
    <source>
        <strain evidence="2 3">BRFM 1820</strain>
    </source>
</reference>
<keyword evidence="3" id="KW-1185">Reference proteome</keyword>
<protein>
    <submittedName>
        <fullName evidence="2">Uncharacterized protein</fullName>
    </submittedName>
</protein>
<sequence>MRLGQGPCRPADLPLLAVPVPVSVSVLPSLSPPLSSPASSRCHALRPLFVDAMKFSTAALSATLVALASGAAAQLEVIAPGGPNLWWIAESDNVVTWTCKTSPYTNFTVSIANKDVKVLTSPLPFISQQNNFDCSKLITKDQVNMAPATGYTIQLSNPFNLTDIYAESQEFEIKALGAPYPASSATPTLGGSATGSGAGSASATGSTPSATGGASGSNGASGLSAPGTLAAVAVAAFGLIFA</sequence>
<dbReference type="EMBL" id="KZ857384">
    <property type="protein sequence ID" value="RDX54703.1"/>
    <property type="molecule type" value="Genomic_DNA"/>
</dbReference>
<dbReference type="OrthoDB" id="2576580at2759"/>
<accession>A0A371DQ87</accession>